<dbReference type="Proteomes" id="UP000289738">
    <property type="component" value="Chromosome B03"/>
</dbReference>
<evidence type="ECO:0000256" key="1">
    <source>
        <dbReference type="SAM" id="MobiDB-lite"/>
    </source>
</evidence>
<dbReference type="AlphaFoldDB" id="A0A445A194"/>
<evidence type="ECO:0000313" key="3">
    <source>
        <dbReference type="Proteomes" id="UP000289738"/>
    </source>
</evidence>
<feature type="compositionally biased region" description="Basic and acidic residues" evidence="1">
    <location>
        <begin position="253"/>
        <end position="263"/>
    </location>
</feature>
<proteinExistence type="predicted"/>
<protein>
    <submittedName>
        <fullName evidence="2">Uncharacterized protein</fullName>
    </submittedName>
</protein>
<feature type="region of interest" description="Disordered" evidence="1">
    <location>
        <begin position="228"/>
        <end position="263"/>
    </location>
</feature>
<reference evidence="2 3" key="1">
    <citation type="submission" date="2019-01" db="EMBL/GenBank/DDBJ databases">
        <title>Sequencing of cultivated peanut Arachis hypogaea provides insights into genome evolution and oil improvement.</title>
        <authorList>
            <person name="Chen X."/>
        </authorList>
    </citation>
    <scope>NUCLEOTIDE SEQUENCE [LARGE SCALE GENOMIC DNA]</scope>
    <source>
        <strain evidence="3">cv. Fuhuasheng</strain>
        <tissue evidence="2">Leaves</tissue>
    </source>
</reference>
<comment type="caution">
    <text evidence="2">The sequence shown here is derived from an EMBL/GenBank/DDBJ whole genome shotgun (WGS) entry which is preliminary data.</text>
</comment>
<dbReference type="EMBL" id="SDMP01000013">
    <property type="protein sequence ID" value="RYR20196.1"/>
    <property type="molecule type" value="Genomic_DNA"/>
</dbReference>
<feature type="region of interest" description="Disordered" evidence="1">
    <location>
        <begin position="112"/>
        <end position="132"/>
    </location>
</feature>
<keyword evidence="3" id="KW-1185">Reference proteome</keyword>
<evidence type="ECO:0000313" key="2">
    <source>
        <dbReference type="EMBL" id="RYR20196.1"/>
    </source>
</evidence>
<feature type="compositionally biased region" description="Acidic residues" evidence="1">
    <location>
        <begin position="118"/>
        <end position="128"/>
    </location>
</feature>
<feature type="compositionally biased region" description="Basic and acidic residues" evidence="1">
    <location>
        <begin position="42"/>
        <end position="54"/>
    </location>
</feature>
<name>A0A445A194_ARAHY</name>
<sequence>MAIIAEVVKHIVLSYSSDQDIPLEKCEGSTKPCSEEESMEPQGKEGGLELKVQQEGESEVCEPEERKGELRVIDQDEDSIIDDFLFSLINPLKDPNEPLPLELEKDMKVDFSRPPCYDESDREEEEEVGEKGVDNQKHIEWVVISPMSFIGPHQYAILETNYQLKVFLGLVSGGERSVGSQRTPRIIKKVNSKIRVQAWCRAQSGDFRRMLGCYKGQLGAFPSGLEHKDQQESEQMPGIWDPGGASKTKHGWRFKEEWKQKPP</sequence>
<organism evidence="2 3">
    <name type="scientific">Arachis hypogaea</name>
    <name type="common">Peanut</name>
    <dbReference type="NCBI Taxonomy" id="3818"/>
    <lineage>
        <taxon>Eukaryota</taxon>
        <taxon>Viridiplantae</taxon>
        <taxon>Streptophyta</taxon>
        <taxon>Embryophyta</taxon>
        <taxon>Tracheophyta</taxon>
        <taxon>Spermatophyta</taxon>
        <taxon>Magnoliopsida</taxon>
        <taxon>eudicotyledons</taxon>
        <taxon>Gunneridae</taxon>
        <taxon>Pentapetalae</taxon>
        <taxon>rosids</taxon>
        <taxon>fabids</taxon>
        <taxon>Fabales</taxon>
        <taxon>Fabaceae</taxon>
        <taxon>Papilionoideae</taxon>
        <taxon>50 kb inversion clade</taxon>
        <taxon>dalbergioids sensu lato</taxon>
        <taxon>Dalbergieae</taxon>
        <taxon>Pterocarpus clade</taxon>
        <taxon>Arachis</taxon>
    </lineage>
</organism>
<feature type="region of interest" description="Disordered" evidence="1">
    <location>
        <begin position="24"/>
        <end position="69"/>
    </location>
</feature>
<gene>
    <name evidence="2" type="ORF">Ahy_B03g065290</name>
</gene>
<accession>A0A445A194</accession>